<name>G9Y6Q6_HAFAL</name>
<dbReference type="EMBL" id="AGCI01000048">
    <property type="protein sequence ID" value="EHM42816.1"/>
    <property type="molecule type" value="Genomic_DNA"/>
</dbReference>
<evidence type="ECO:0000313" key="3">
    <source>
        <dbReference type="Proteomes" id="UP000005959"/>
    </source>
</evidence>
<dbReference type="Proteomes" id="UP000005959">
    <property type="component" value="Unassembled WGS sequence"/>
</dbReference>
<reference evidence="2 3" key="1">
    <citation type="submission" date="2011-08" db="EMBL/GenBank/DDBJ databases">
        <authorList>
            <person name="Weinstock G."/>
            <person name="Sodergren E."/>
            <person name="Clifton S."/>
            <person name="Fulton L."/>
            <person name="Fulton B."/>
            <person name="Courtney L."/>
            <person name="Fronick C."/>
            <person name="Harrison M."/>
            <person name="Strong C."/>
            <person name="Farmer C."/>
            <person name="Delahaunty K."/>
            <person name="Markovic C."/>
            <person name="Hall O."/>
            <person name="Minx P."/>
            <person name="Tomlinson C."/>
            <person name="Mitreva M."/>
            <person name="Hou S."/>
            <person name="Chen J."/>
            <person name="Wollam A."/>
            <person name="Pepin K.H."/>
            <person name="Johnson M."/>
            <person name="Bhonagiri V."/>
            <person name="Zhang X."/>
            <person name="Suruliraj S."/>
            <person name="Warren W."/>
            <person name="Chinwalla A."/>
            <person name="Mardis E.R."/>
            <person name="Wilson R.K."/>
        </authorList>
    </citation>
    <scope>NUCLEOTIDE SEQUENCE [LARGE SCALE GENOMIC DNA]</scope>
    <source>
        <strain evidence="2 3">ATCC 51873</strain>
    </source>
</reference>
<feature type="transmembrane region" description="Helical" evidence="1">
    <location>
        <begin position="25"/>
        <end position="45"/>
    </location>
</feature>
<dbReference type="AlphaFoldDB" id="G9Y6Q6"/>
<evidence type="ECO:0000313" key="2">
    <source>
        <dbReference type="EMBL" id="EHM42816.1"/>
    </source>
</evidence>
<organism evidence="2 3">
    <name type="scientific">Hafnia alvei ATCC 51873</name>
    <dbReference type="NCBI Taxonomy" id="1002364"/>
    <lineage>
        <taxon>Bacteria</taxon>
        <taxon>Pseudomonadati</taxon>
        <taxon>Pseudomonadota</taxon>
        <taxon>Gammaproteobacteria</taxon>
        <taxon>Enterobacterales</taxon>
        <taxon>Hafniaceae</taxon>
        <taxon>Hafnia</taxon>
    </lineage>
</organism>
<evidence type="ECO:0000256" key="1">
    <source>
        <dbReference type="SAM" id="Phobius"/>
    </source>
</evidence>
<comment type="caution">
    <text evidence="2">The sequence shown here is derived from an EMBL/GenBank/DDBJ whole genome shotgun (WGS) entry which is preliminary data.</text>
</comment>
<sequence>MKVAFFLALVASINLNVLVFFPKYSGWLGMMDFYIVIFSLGWVLYQIKYSSVNK</sequence>
<protein>
    <submittedName>
        <fullName evidence="2">Uncharacterized protein</fullName>
    </submittedName>
</protein>
<keyword evidence="1" id="KW-0812">Transmembrane</keyword>
<accession>G9Y6Q6</accession>
<dbReference type="HOGENOM" id="CLU_3043984_0_0_6"/>
<keyword evidence="1" id="KW-1133">Transmembrane helix</keyword>
<proteinExistence type="predicted"/>
<gene>
    <name evidence="2" type="ORF">HMPREF0454_02219</name>
</gene>
<keyword evidence="1" id="KW-0472">Membrane</keyword>